<evidence type="ECO:0000313" key="1">
    <source>
        <dbReference type="EMBL" id="XBH21613.1"/>
    </source>
</evidence>
<sequence>MAKRTKRALQRIRVDQFEQQIAEEVLNPDSLYTFELSKEDSVTVYVPIDLLEQKEIGEKLEEVGDDLDAGALVIFANNPEVSAEEQLALWKKHGKSLSLLIRMYAMVNRDVNERLGELKPKS</sequence>
<accession>A0AAU7DXC8</accession>
<organism evidence="1">
    <name type="scientific">Jonesiaceae bacterium BS-20</name>
    <dbReference type="NCBI Taxonomy" id="3120821"/>
    <lineage>
        <taxon>Bacteria</taxon>
        <taxon>Bacillati</taxon>
        <taxon>Actinomycetota</taxon>
        <taxon>Actinomycetes</taxon>
        <taxon>Micrococcales</taxon>
        <taxon>Jonesiaceae</taxon>
    </lineage>
</organism>
<reference evidence="1" key="1">
    <citation type="submission" date="2024-02" db="EMBL/GenBank/DDBJ databases">
        <title>Tomenella chthoni gen. nov. sp. nov., a member of the family Jonesiaceae isolated from bat guano.</title>
        <authorList>
            <person name="Miller S.L."/>
            <person name="King J."/>
            <person name="Sankaranarayanan K."/>
            <person name="Lawson P.A."/>
        </authorList>
    </citation>
    <scope>NUCLEOTIDE SEQUENCE</scope>
    <source>
        <strain evidence="1">BS-20</strain>
    </source>
</reference>
<proteinExistence type="predicted"/>
<gene>
    <name evidence="1" type="ORF">V5R04_15615</name>
</gene>
<dbReference type="AlphaFoldDB" id="A0AAU7DXC8"/>
<protein>
    <submittedName>
        <fullName evidence="1">Uncharacterized protein</fullName>
    </submittedName>
</protein>
<dbReference type="EMBL" id="CP146203">
    <property type="protein sequence ID" value="XBH21613.1"/>
    <property type="molecule type" value="Genomic_DNA"/>
</dbReference>
<name>A0AAU7DXC8_9MICO</name>